<protein>
    <submittedName>
        <fullName evidence="4">Zinc ribbon domain-containing protein</fullName>
    </submittedName>
</protein>
<feature type="compositionally biased region" description="Low complexity" evidence="1">
    <location>
        <begin position="417"/>
        <end position="431"/>
    </location>
</feature>
<evidence type="ECO:0000313" key="5">
    <source>
        <dbReference type="Proteomes" id="UP000265768"/>
    </source>
</evidence>
<feature type="region of interest" description="Disordered" evidence="1">
    <location>
        <begin position="363"/>
        <end position="386"/>
    </location>
</feature>
<proteinExistence type="predicted"/>
<feature type="compositionally biased region" description="Pro residues" evidence="1">
    <location>
        <begin position="505"/>
        <end position="518"/>
    </location>
</feature>
<comment type="caution">
    <text evidence="4">The sequence shown here is derived from an EMBL/GenBank/DDBJ whole genome shotgun (WGS) entry which is preliminary data.</text>
</comment>
<feature type="compositionally biased region" description="Gly residues" evidence="1">
    <location>
        <begin position="475"/>
        <end position="493"/>
    </location>
</feature>
<dbReference type="EMBL" id="QZEY01000030">
    <property type="protein sequence ID" value="RJL20533.1"/>
    <property type="molecule type" value="Genomic_DNA"/>
</dbReference>
<organism evidence="4 5">
    <name type="scientific">Bailinhaonella thermotolerans</name>
    <dbReference type="NCBI Taxonomy" id="1070861"/>
    <lineage>
        <taxon>Bacteria</taxon>
        <taxon>Bacillati</taxon>
        <taxon>Actinomycetota</taxon>
        <taxon>Actinomycetes</taxon>
        <taxon>Streptosporangiales</taxon>
        <taxon>Streptosporangiaceae</taxon>
        <taxon>Bailinhaonella</taxon>
    </lineage>
</organism>
<dbReference type="Gene3D" id="2.40.10.10">
    <property type="entry name" value="Trypsin-like serine proteases"/>
    <property type="match status" value="1"/>
</dbReference>
<feature type="transmembrane region" description="Helical" evidence="2">
    <location>
        <begin position="389"/>
        <end position="410"/>
    </location>
</feature>
<keyword evidence="3" id="KW-0732">Signal</keyword>
<sequence>MPQHLRGGTARGPRAAAALVLAGGLTAVAAPVALAHPHPSGSTDRVTPAAVRVEASSRVRITLLDDRGQIKHFSRTYTVPVASGSGFTVTPDGVVVTATGVVQPSRDPRVLAANKVFAEYFKVRIPEDFSQHTVANDDLAGRLKACYPPQTASSTCVTEVTPVVTVFPHSDPPAAEGLPAEIVRAGSAPGEPAVLRVTKGAEKANLPTAPLAETLGSRIESVNVMAFPGRPGPKAPLKVETAHLDPPGSQTFKAAERDKLTRLLDAGAAGAAVIDNGKSDVVGLIHGGGGGQILATSVEDIRTALTAAGAPPRRGPVDVLYENALAHYHNRFYANSVPVLQQVLRQRPDHAVAAEHLRTALARRGTAQDAGKAVKRGTPEDRSGGLGPWLWPAVGALAVVALAVAVPALMRRRRPAEAAASSPGSPVSPASGAPPPAQPSPPSPPSPYEPSRPSPDEERTTLVPRHAVASPGSDPGYGGGRSSDPGYGGGRSSGPGPRPGSSSGPGPPYGSPSDPGPPYGAGGVSGARHPSDPGGTSPRPAAGGDGARPHQRFCTQCGMRLGQAHQFCAFCGHPADQ</sequence>
<feature type="region of interest" description="Disordered" evidence="1">
    <location>
        <begin position="417"/>
        <end position="552"/>
    </location>
</feature>
<name>A0A3A4A5C1_9ACTN</name>
<keyword evidence="2" id="KW-1133">Transmembrane helix</keyword>
<dbReference type="InterPro" id="IPR043504">
    <property type="entry name" value="Peptidase_S1_PA_chymotrypsin"/>
</dbReference>
<reference evidence="4 5" key="1">
    <citation type="submission" date="2018-09" db="EMBL/GenBank/DDBJ databases">
        <title>YIM 75507 draft genome.</title>
        <authorList>
            <person name="Tang S."/>
            <person name="Feng Y."/>
        </authorList>
    </citation>
    <scope>NUCLEOTIDE SEQUENCE [LARGE SCALE GENOMIC DNA]</scope>
    <source>
        <strain evidence="4 5">YIM 75507</strain>
    </source>
</reference>
<dbReference type="Proteomes" id="UP000265768">
    <property type="component" value="Unassembled WGS sequence"/>
</dbReference>
<accession>A0A3A4A5C1</accession>
<evidence type="ECO:0000256" key="1">
    <source>
        <dbReference type="SAM" id="MobiDB-lite"/>
    </source>
</evidence>
<feature type="chain" id="PRO_5039674172" evidence="3">
    <location>
        <begin position="30"/>
        <end position="577"/>
    </location>
</feature>
<keyword evidence="2" id="KW-0472">Membrane</keyword>
<keyword evidence="5" id="KW-1185">Reference proteome</keyword>
<feature type="signal peptide" evidence="3">
    <location>
        <begin position="1"/>
        <end position="29"/>
    </location>
</feature>
<feature type="compositionally biased region" description="Pro residues" evidence="1">
    <location>
        <begin position="432"/>
        <end position="453"/>
    </location>
</feature>
<evidence type="ECO:0000256" key="3">
    <source>
        <dbReference type="SAM" id="SignalP"/>
    </source>
</evidence>
<dbReference type="OrthoDB" id="5187308at2"/>
<dbReference type="AlphaFoldDB" id="A0A3A4A5C1"/>
<gene>
    <name evidence="4" type="ORF">D5H75_39375</name>
</gene>
<evidence type="ECO:0000256" key="2">
    <source>
        <dbReference type="SAM" id="Phobius"/>
    </source>
</evidence>
<evidence type="ECO:0000313" key="4">
    <source>
        <dbReference type="EMBL" id="RJL20533.1"/>
    </source>
</evidence>
<keyword evidence="2" id="KW-0812">Transmembrane</keyword>
<dbReference type="RefSeq" id="WP_119931737.1">
    <property type="nucleotide sequence ID" value="NZ_QZEY01000030.1"/>
</dbReference>